<dbReference type="Gene3D" id="3.40.140.10">
    <property type="entry name" value="Cytidine Deaminase, domain 2"/>
    <property type="match status" value="1"/>
</dbReference>
<evidence type="ECO:0000256" key="6">
    <source>
        <dbReference type="ARBA" id="ARBA00023049"/>
    </source>
</evidence>
<keyword evidence="2" id="KW-0645">Protease</keyword>
<evidence type="ECO:0000256" key="2">
    <source>
        <dbReference type="ARBA" id="ARBA00022670"/>
    </source>
</evidence>
<dbReference type="PANTHER" id="PTHR30471">
    <property type="entry name" value="DNA REPAIR PROTEIN RADC"/>
    <property type="match status" value="1"/>
</dbReference>
<comment type="caution">
    <text evidence="8">The sequence shown here is derived from an EMBL/GenBank/DDBJ whole genome shotgun (WGS) entry which is preliminary data.</text>
</comment>
<organism evidence="8 9">
    <name type="scientific">Limosilactobacillus coleohominis</name>
    <dbReference type="NCBI Taxonomy" id="181675"/>
    <lineage>
        <taxon>Bacteria</taxon>
        <taxon>Bacillati</taxon>
        <taxon>Bacillota</taxon>
        <taxon>Bacilli</taxon>
        <taxon>Lactobacillales</taxon>
        <taxon>Lactobacillaceae</taxon>
        <taxon>Limosilactobacillus</taxon>
    </lineage>
</organism>
<evidence type="ECO:0000259" key="7">
    <source>
        <dbReference type="PROSITE" id="PS50249"/>
    </source>
</evidence>
<keyword evidence="6" id="KW-0482">Metalloprotease</keyword>
<evidence type="ECO:0000256" key="4">
    <source>
        <dbReference type="ARBA" id="ARBA00022801"/>
    </source>
</evidence>
<dbReference type="PROSITE" id="PS50249">
    <property type="entry name" value="MPN"/>
    <property type="match status" value="1"/>
</dbReference>
<feature type="domain" description="MPN" evidence="7">
    <location>
        <begin position="80"/>
        <end position="202"/>
    </location>
</feature>
<sequence length="203" mass="22965">MFLDVSSNRYQTLIRTYFNDEPNLAEQIFKLAPTAAEFRQLSTREITYLKNLSTERMGRFLDAVQIGEFIVKSPHDLYGHAYSSTLVGQALLEEYAGDQQESVAILCTDVHNEIIAKQRLFIGGQSQCSLFPDQIFRYAIKNCATGVIVVNNHPSGSIEPSDNDLQMCRRIDQAGNTIGIHLLDFLIVGSESYYSWREDTLDL</sequence>
<proteinExistence type="inferred from homology"/>
<reference evidence="8 9" key="1">
    <citation type="journal article" date="2021" name="Sci. Rep.">
        <title>The distribution of antibiotic resistance genes in chicken gut microbiota commensals.</title>
        <authorList>
            <person name="Juricova H."/>
            <person name="Matiasovicova J."/>
            <person name="Kubasova T."/>
            <person name="Cejkova D."/>
            <person name="Rychlik I."/>
        </authorList>
    </citation>
    <scope>NUCLEOTIDE SEQUENCE [LARGE SCALE GENOMIC DNA]</scope>
    <source>
        <strain evidence="8 9">An574</strain>
    </source>
</reference>
<accession>A0ABS2GX01</accession>
<evidence type="ECO:0000256" key="5">
    <source>
        <dbReference type="ARBA" id="ARBA00022833"/>
    </source>
</evidence>
<dbReference type="RefSeq" id="WP_204785119.1">
    <property type="nucleotide sequence ID" value="NZ_CALVGD010000016.1"/>
</dbReference>
<dbReference type="Proteomes" id="UP000785625">
    <property type="component" value="Unassembled WGS sequence"/>
</dbReference>
<evidence type="ECO:0000313" key="9">
    <source>
        <dbReference type="Proteomes" id="UP000785625"/>
    </source>
</evidence>
<dbReference type="InterPro" id="IPR025657">
    <property type="entry name" value="RadC_JAB"/>
</dbReference>
<dbReference type="InterPro" id="IPR037518">
    <property type="entry name" value="MPN"/>
</dbReference>
<evidence type="ECO:0000256" key="1">
    <source>
        <dbReference type="ARBA" id="ARBA00010243"/>
    </source>
</evidence>
<keyword evidence="9" id="KW-1185">Reference proteome</keyword>
<dbReference type="InterPro" id="IPR001405">
    <property type="entry name" value="UPF0758"/>
</dbReference>
<dbReference type="Pfam" id="PF04002">
    <property type="entry name" value="RadC"/>
    <property type="match status" value="1"/>
</dbReference>
<gene>
    <name evidence="8" type="ORF">H5975_04855</name>
</gene>
<dbReference type="EMBL" id="JACJKU010000039">
    <property type="protein sequence ID" value="MBM6940817.1"/>
    <property type="molecule type" value="Genomic_DNA"/>
</dbReference>
<dbReference type="CDD" id="cd08071">
    <property type="entry name" value="MPN_DUF2466"/>
    <property type="match status" value="1"/>
</dbReference>
<name>A0ABS2GX01_9LACO</name>
<evidence type="ECO:0000313" key="8">
    <source>
        <dbReference type="EMBL" id="MBM6940817.1"/>
    </source>
</evidence>
<comment type="similarity">
    <text evidence="1">Belongs to the UPF0758 family.</text>
</comment>
<keyword evidence="4" id="KW-0378">Hydrolase</keyword>
<keyword evidence="5" id="KW-0862">Zinc</keyword>
<evidence type="ECO:0000256" key="3">
    <source>
        <dbReference type="ARBA" id="ARBA00022723"/>
    </source>
</evidence>
<keyword evidence="3" id="KW-0479">Metal-binding</keyword>
<dbReference type="PANTHER" id="PTHR30471:SF3">
    <property type="entry name" value="UPF0758 PROTEIN YEES-RELATED"/>
    <property type="match status" value="1"/>
</dbReference>
<protein>
    <submittedName>
        <fullName evidence="8">JAB domain-containing protein</fullName>
    </submittedName>
</protein>